<dbReference type="EMBL" id="CAJOBH010002327">
    <property type="protein sequence ID" value="CAF3900962.1"/>
    <property type="molecule type" value="Genomic_DNA"/>
</dbReference>
<dbReference type="Proteomes" id="UP000681967">
    <property type="component" value="Unassembled WGS sequence"/>
</dbReference>
<accession>A0A8S2LFE7</accession>
<gene>
    <name evidence="2" type="ORF">BYL167_LOCUS8462</name>
    <name evidence="1" type="ORF">GIL414_LOCUS5855</name>
</gene>
<protein>
    <submittedName>
        <fullName evidence="2">Uncharacterized protein</fullName>
    </submittedName>
</protein>
<evidence type="ECO:0000313" key="2">
    <source>
        <dbReference type="EMBL" id="CAF3900962.1"/>
    </source>
</evidence>
<feature type="non-terminal residue" evidence="2">
    <location>
        <position position="1"/>
    </location>
</feature>
<proteinExistence type="predicted"/>
<organism evidence="2 3">
    <name type="scientific">Rotaria magnacalcarata</name>
    <dbReference type="NCBI Taxonomy" id="392030"/>
    <lineage>
        <taxon>Eukaryota</taxon>
        <taxon>Metazoa</taxon>
        <taxon>Spiralia</taxon>
        <taxon>Gnathifera</taxon>
        <taxon>Rotifera</taxon>
        <taxon>Eurotatoria</taxon>
        <taxon>Bdelloidea</taxon>
        <taxon>Philodinida</taxon>
        <taxon>Philodinidae</taxon>
        <taxon>Rotaria</taxon>
    </lineage>
</organism>
<evidence type="ECO:0000313" key="3">
    <source>
        <dbReference type="Proteomes" id="UP000681967"/>
    </source>
</evidence>
<comment type="caution">
    <text evidence="2">The sequence shown here is derived from an EMBL/GenBank/DDBJ whole genome shotgun (WGS) entry which is preliminary data.</text>
</comment>
<evidence type="ECO:0000313" key="1">
    <source>
        <dbReference type="EMBL" id="CAF3887200.1"/>
    </source>
</evidence>
<dbReference type="EMBL" id="CAJOBJ010001599">
    <property type="protein sequence ID" value="CAF3887200.1"/>
    <property type="molecule type" value="Genomic_DNA"/>
</dbReference>
<sequence length="50" mass="5824">LNMIDHVYSLNIVFWGQQAVRFDTIMLTDYFQFVFCVFDELLNQGGSADT</sequence>
<dbReference type="AlphaFoldDB" id="A0A8S2LFE7"/>
<name>A0A8S2LFE7_9BILA</name>
<reference evidence="2" key="1">
    <citation type="submission" date="2021-02" db="EMBL/GenBank/DDBJ databases">
        <authorList>
            <person name="Nowell W R."/>
        </authorList>
    </citation>
    <scope>NUCLEOTIDE SEQUENCE</scope>
</reference>
<dbReference type="Proteomes" id="UP000681720">
    <property type="component" value="Unassembled WGS sequence"/>
</dbReference>